<name>A0AAV7GRG9_DENCH</name>
<organism evidence="2 3">
    <name type="scientific">Dendrobium chrysotoxum</name>
    <name type="common">Orchid</name>
    <dbReference type="NCBI Taxonomy" id="161865"/>
    <lineage>
        <taxon>Eukaryota</taxon>
        <taxon>Viridiplantae</taxon>
        <taxon>Streptophyta</taxon>
        <taxon>Embryophyta</taxon>
        <taxon>Tracheophyta</taxon>
        <taxon>Spermatophyta</taxon>
        <taxon>Magnoliopsida</taxon>
        <taxon>Liliopsida</taxon>
        <taxon>Asparagales</taxon>
        <taxon>Orchidaceae</taxon>
        <taxon>Epidendroideae</taxon>
        <taxon>Malaxideae</taxon>
        <taxon>Dendrobiinae</taxon>
        <taxon>Dendrobium</taxon>
    </lineage>
</organism>
<feature type="compositionally biased region" description="Basic and acidic residues" evidence="1">
    <location>
        <begin position="269"/>
        <end position="283"/>
    </location>
</feature>
<dbReference type="AlphaFoldDB" id="A0AAV7GRG9"/>
<dbReference type="EMBL" id="JAGFBR010000007">
    <property type="protein sequence ID" value="KAH0464039.1"/>
    <property type="molecule type" value="Genomic_DNA"/>
</dbReference>
<reference evidence="2 3" key="1">
    <citation type="journal article" date="2021" name="Hortic Res">
        <title>Chromosome-scale assembly of the Dendrobium chrysotoxum genome enhances the understanding of orchid evolution.</title>
        <authorList>
            <person name="Zhang Y."/>
            <person name="Zhang G.Q."/>
            <person name="Zhang D."/>
            <person name="Liu X.D."/>
            <person name="Xu X.Y."/>
            <person name="Sun W.H."/>
            <person name="Yu X."/>
            <person name="Zhu X."/>
            <person name="Wang Z.W."/>
            <person name="Zhao X."/>
            <person name="Zhong W.Y."/>
            <person name="Chen H."/>
            <person name="Yin W.L."/>
            <person name="Huang T."/>
            <person name="Niu S.C."/>
            <person name="Liu Z.J."/>
        </authorList>
    </citation>
    <scope>NUCLEOTIDE SEQUENCE [LARGE SCALE GENOMIC DNA]</scope>
    <source>
        <strain evidence="2">Lindl</strain>
    </source>
</reference>
<evidence type="ECO:0000313" key="2">
    <source>
        <dbReference type="EMBL" id="KAH0464039.1"/>
    </source>
</evidence>
<comment type="caution">
    <text evidence="2">The sequence shown here is derived from an EMBL/GenBank/DDBJ whole genome shotgun (WGS) entry which is preliminary data.</text>
</comment>
<keyword evidence="3" id="KW-1185">Reference proteome</keyword>
<gene>
    <name evidence="2" type="ORF">IEQ34_006825</name>
</gene>
<feature type="region of interest" description="Disordered" evidence="1">
    <location>
        <begin position="266"/>
        <end position="290"/>
    </location>
</feature>
<sequence length="303" mass="34725">MEKMSFLILIYNPSNQIIIQISNRNFRKTIQSLPSNPTFTLISIFSPERQEKAFQETQLLLLPLGSALSFPNILPLSSFPLSILTGLGFEGQRKRIIKGLPKKNHDPPVQTISYSSGHKNFIKKKPSLKARRENAPLSFHAFTSHILTTQRKTTFLRNIRPMLTPIVETHFGHPLPKIMLSYLSGNKKKKSLEEEWQEETRLIQLFGSSGIITGEVPSQNYSEMSTPNCGVSYNNFNHYTKRNFTPVLLDNFNILKFSNTFIKKKKKIQEKPKEPPAGRKETTNPRGFKKTLYLTSDSYLRLP</sequence>
<dbReference type="Proteomes" id="UP000775213">
    <property type="component" value="Unassembled WGS sequence"/>
</dbReference>
<proteinExistence type="predicted"/>
<accession>A0AAV7GRG9</accession>
<protein>
    <submittedName>
        <fullName evidence="2">Uncharacterized protein</fullName>
    </submittedName>
</protein>
<evidence type="ECO:0000256" key="1">
    <source>
        <dbReference type="SAM" id="MobiDB-lite"/>
    </source>
</evidence>
<evidence type="ECO:0000313" key="3">
    <source>
        <dbReference type="Proteomes" id="UP000775213"/>
    </source>
</evidence>